<evidence type="ECO:0000259" key="4">
    <source>
        <dbReference type="PROSITE" id="PS50949"/>
    </source>
</evidence>
<organism evidence="5 6">
    <name type="scientific">Natronincola peptidivorans</name>
    <dbReference type="NCBI Taxonomy" id="426128"/>
    <lineage>
        <taxon>Bacteria</taxon>
        <taxon>Bacillati</taxon>
        <taxon>Bacillota</taxon>
        <taxon>Clostridia</taxon>
        <taxon>Peptostreptococcales</taxon>
        <taxon>Natronincolaceae</taxon>
        <taxon>Natronincola</taxon>
    </lineage>
</organism>
<feature type="domain" description="HTH gntR-type" evidence="4">
    <location>
        <begin position="11"/>
        <end position="79"/>
    </location>
</feature>
<dbReference type="Gene3D" id="1.10.10.10">
    <property type="entry name" value="Winged helix-like DNA-binding domain superfamily/Winged helix DNA-binding domain"/>
    <property type="match status" value="1"/>
</dbReference>
<evidence type="ECO:0000256" key="2">
    <source>
        <dbReference type="ARBA" id="ARBA00023125"/>
    </source>
</evidence>
<evidence type="ECO:0000256" key="3">
    <source>
        <dbReference type="ARBA" id="ARBA00023163"/>
    </source>
</evidence>
<dbReference type="Pfam" id="PF07729">
    <property type="entry name" value="FCD"/>
    <property type="match status" value="1"/>
</dbReference>
<protein>
    <submittedName>
        <fullName evidence="5">DNA-binding transcriptional regulator, FadR family</fullName>
    </submittedName>
</protein>
<dbReference type="SMART" id="SM00345">
    <property type="entry name" value="HTH_GNTR"/>
    <property type="match status" value="1"/>
</dbReference>
<dbReference type="STRING" id="426128.SAMN05660297_00013"/>
<evidence type="ECO:0000313" key="6">
    <source>
        <dbReference type="Proteomes" id="UP000199568"/>
    </source>
</evidence>
<evidence type="ECO:0000256" key="1">
    <source>
        <dbReference type="ARBA" id="ARBA00023015"/>
    </source>
</evidence>
<dbReference type="GO" id="GO:0003677">
    <property type="term" value="F:DNA binding"/>
    <property type="evidence" value="ECO:0007669"/>
    <property type="project" value="UniProtKB-KW"/>
</dbReference>
<dbReference type="PROSITE" id="PS50949">
    <property type="entry name" value="HTH_GNTR"/>
    <property type="match status" value="1"/>
</dbReference>
<dbReference type="InterPro" id="IPR011711">
    <property type="entry name" value="GntR_C"/>
</dbReference>
<dbReference type="InterPro" id="IPR036388">
    <property type="entry name" value="WH-like_DNA-bd_sf"/>
</dbReference>
<dbReference type="SUPFAM" id="SSF48008">
    <property type="entry name" value="GntR ligand-binding domain-like"/>
    <property type="match status" value="1"/>
</dbReference>
<dbReference type="Proteomes" id="UP000199568">
    <property type="component" value="Unassembled WGS sequence"/>
</dbReference>
<dbReference type="InterPro" id="IPR008920">
    <property type="entry name" value="TF_FadR/GntR_C"/>
</dbReference>
<keyword evidence="1" id="KW-0805">Transcription regulation</keyword>
<reference evidence="5 6" key="1">
    <citation type="submission" date="2016-10" db="EMBL/GenBank/DDBJ databases">
        <authorList>
            <person name="de Groot N.N."/>
        </authorList>
    </citation>
    <scope>NUCLEOTIDE SEQUENCE [LARGE SCALE GENOMIC DNA]</scope>
    <source>
        <strain evidence="5 6">DSM 18979</strain>
    </source>
</reference>
<accession>A0A1H9Y4X6</accession>
<evidence type="ECO:0000313" key="5">
    <source>
        <dbReference type="EMBL" id="SES63423.1"/>
    </source>
</evidence>
<gene>
    <name evidence="5" type="ORF">SAMN05660297_00013</name>
</gene>
<sequence>MDRSFTPLKTESLKDLFIKEIEAKIISGQLKPGDRLPPEREIASLMGISRSIVNNGILELASKGFVKIIPRKGTIIEDYKKEGTPAILSSIMNYNEGKLSLKLFNGMMDTRLLIEVESAILSAKYRAEPDLRMLESYIDSIKDKPIDINNYVEFNYNFHHTITIASGNIVYAMIFKSFEPVCKNLIRLYFESGDYYKKSLNSHIDLYKAIKEKQPQKAGDLMKEILIEGRNKLEKVAIE</sequence>
<proteinExistence type="predicted"/>
<dbReference type="AlphaFoldDB" id="A0A1H9Y4X6"/>
<dbReference type="InterPro" id="IPR000524">
    <property type="entry name" value="Tscrpt_reg_HTH_GntR"/>
</dbReference>
<dbReference type="GO" id="GO:0003700">
    <property type="term" value="F:DNA-binding transcription factor activity"/>
    <property type="evidence" value="ECO:0007669"/>
    <property type="project" value="InterPro"/>
</dbReference>
<name>A0A1H9Y4X6_9FIRM</name>
<dbReference type="CDD" id="cd07377">
    <property type="entry name" value="WHTH_GntR"/>
    <property type="match status" value="1"/>
</dbReference>
<dbReference type="EMBL" id="FOHU01000001">
    <property type="protein sequence ID" value="SES63423.1"/>
    <property type="molecule type" value="Genomic_DNA"/>
</dbReference>
<dbReference type="SUPFAM" id="SSF46785">
    <property type="entry name" value="Winged helix' DNA-binding domain"/>
    <property type="match status" value="1"/>
</dbReference>
<keyword evidence="6" id="KW-1185">Reference proteome</keyword>
<dbReference type="Pfam" id="PF00392">
    <property type="entry name" value="GntR"/>
    <property type="match status" value="1"/>
</dbReference>
<keyword evidence="2 5" id="KW-0238">DNA-binding</keyword>
<dbReference type="PRINTS" id="PR00035">
    <property type="entry name" value="HTHGNTR"/>
</dbReference>
<dbReference type="SMART" id="SM00895">
    <property type="entry name" value="FCD"/>
    <property type="match status" value="1"/>
</dbReference>
<keyword evidence="3" id="KW-0804">Transcription</keyword>
<dbReference type="InterPro" id="IPR036390">
    <property type="entry name" value="WH_DNA-bd_sf"/>
</dbReference>
<dbReference type="Gene3D" id="1.20.120.530">
    <property type="entry name" value="GntR ligand-binding domain-like"/>
    <property type="match status" value="1"/>
</dbReference>
<dbReference type="PANTHER" id="PTHR43537">
    <property type="entry name" value="TRANSCRIPTIONAL REGULATOR, GNTR FAMILY"/>
    <property type="match status" value="1"/>
</dbReference>
<dbReference type="RefSeq" id="WP_170834614.1">
    <property type="nucleotide sequence ID" value="NZ_FOHU01000001.1"/>
</dbReference>
<dbReference type="PANTHER" id="PTHR43537:SF5">
    <property type="entry name" value="UXU OPERON TRANSCRIPTIONAL REGULATOR"/>
    <property type="match status" value="1"/>
</dbReference>